<accession>A0ABN8CLU2</accession>
<organism evidence="1 2">
    <name type="scientific">Peronospora belbahrii</name>
    <dbReference type="NCBI Taxonomy" id="622444"/>
    <lineage>
        <taxon>Eukaryota</taxon>
        <taxon>Sar</taxon>
        <taxon>Stramenopiles</taxon>
        <taxon>Oomycota</taxon>
        <taxon>Peronosporomycetes</taxon>
        <taxon>Peronosporales</taxon>
        <taxon>Peronosporaceae</taxon>
        <taxon>Peronospora</taxon>
    </lineage>
</organism>
<evidence type="ECO:0000313" key="1">
    <source>
        <dbReference type="EMBL" id="CAH0514070.1"/>
    </source>
</evidence>
<protein>
    <submittedName>
        <fullName evidence="1">Uncharacterized protein</fullName>
    </submittedName>
</protein>
<dbReference type="EMBL" id="CAKLCB010000051">
    <property type="protein sequence ID" value="CAH0514070.1"/>
    <property type="molecule type" value="Genomic_DNA"/>
</dbReference>
<dbReference type="Proteomes" id="UP001158986">
    <property type="component" value="Unassembled WGS sequence"/>
</dbReference>
<evidence type="ECO:0000313" key="2">
    <source>
        <dbReference type="Proteomes" id="UP001158986"/>
    </source>
</evidence>
<reference evidence="1 2" key="1">
    <citation type="submission" date="2021-11" db="EMBL/GenBank/DDBJ databases">
        <authorList>
            <person name="Islam A."/>
            <person name="Islam S."/>
            <person name="Flora M.S."/>
            <person name="Rahman M."/>
            <person name="Ziaur R.M."/>
            <person name="Epstein J.H."/>
            <person name="Hassan M."/>
            <person name="Klassen M."/>
            <person name="Woodard K."/>
            <person name="Webb A."/>
            <person name="Webby R.J."/>
            <person name="El Zowalaty M.E."/>
        </authorList>
    </citation>
    <scope>NUCLEOTIDE SEQUENCE [LARGE SCALE GENOMIC DNA]</scope>
    <source>
        <strain evidence="1">Pbs1</strain>
    </source>
</reference>
<gene>
    <name evidence="1" type="ORF">PBS001_LOCUS847</name>
</gene>
<sequence length="225" mass="25771">METECAGAEWTSSTCRTITLAAFLFGCCFRCQERCTHRRKNLNLIIEREEIDRVAIEATTLADIEALTSRPGFIRQQLTMKGMTALRRWYLQLKLIVAEDSKSTMADRNDDMETALQACEKELLRDQRCCDVVYRAGARVSDVRESLLDVGAPMDVRELLIVSTRVDSFICRVTCVHDGKHVLFISSEYIEHLQAELERFLYEDTPVDAVISFIWKALKAHQVVK</sequence>
<name>A0ABN8CLU2_9STRA</name>
<comment type="caution">
    <text evidence="1">The sequence shown here is derived from an EMBL/GenBank/DDBJ whole genome shotgun (WGS) entry which is preliminary data.</text>
</comment>
<keyword evidence="2" id="KW-1185">Reference proteome</keyword>
<proteinExistence type="predicted"/>